<keyword evidence="3" id="KW-1185">Reference proteome</keyword>
<organism evidence="2 3">
    <name type="scientific">Sphingomonas alba</name>
    <dbReference type="NCBI Taxonomy" id="2908208"/>
    <lineage>
        <taxon>Bacteria</taxon>
        <taxon>Pseudomonadati</taxon>
        <taxon>Pseudomonadota</taxon>
        <taxon>Alphaproteobacteria</taxon>
        <taxon>Sphingomonadales</taxon>
        <taxon>Sphingomonadaceae</taxon>
        <taxon>Sphingomonas</taxon>
    </lineage>
</organism>
<keyword evidence="1" id="KW-0732">Signal</keyword>
<gene>
    <name evidence="2" type="ORF">LZ536_09995</name>
</gene>
<reference evidence="2" key="1">
    <citation type="submission" date="2022-05" db="EMBL/GenBank/DDBJ databases">
        <authorList>
            <person name="Jo J.-H."/>
            <person name="Im W.-T."/>
        </authorList>
    </citation>
    <scope>NUCLEOTIDE SEQUENCE</scope>
    <source>
        <strain evidence="2">SE158</strain>
    </source>
</reference>
<dbReference type="RefSeq" id="WP_249848652.1">
    <property type="nucleotide sequence ID" value="NZ_JAMGBD010000002.1"/>
</dbReference>
<accession>A0ABT0RNK1</accession>
<feature type="signal peptide" evidence="1">
    <location>
        <begin position="1"/>
        <end position="20"/>
    </location>
</feature>
<evidence type="ECO:0000256" key="1">
    <source>
        <dbReference type="SAM" id="SignalP"/>
    </source>
</evidence>
<feature type="chain" id="PRO_5047175010" evidence="1">
    <location>
        <begin position="21"/>
        <end position="132"/>
    </location>
</feature>
<sequence>MRVILLPAVAASLAATPLAAQPHGLAHSANLGEQNVGDTLERDVLDVPASGAYSEIRICAWKKPVRLFDATVQFDDGSQHTLRAARQGAIIPRSGCTNWLHLGGQRTINNVHMNYWAEYFGPTRADIEVRGR</sequence>
<evidence type="ECO:0000313" key="2">
    <source>
        <dbReference type="EMBL" id="MCL6684229.1"/>
    </source>
</evidence>
<dbReference type="Proteomes" id="UP001165363">
    <property type="component" value="Unassembled WGS sequence"/>
</dbReference>
<evidence type="ECO:0000313" key="3">
    <source>
        <dbReference type="Proteomes" id="UP001165363"/>
    </source>
</evidence>
<comment type="caution">
    <text evidence="2">The sequence shown here is derived from an EMBL/GenBank/DDBJ whole genome shotgun (WGS) entry which is preliminary data.</text>
</comment>
<name>A0ABT0RNK1_9SPHN</name>
<dbReference type="EMBL" id="JAMGBD010000002">
    <property type="protein sequence ID" value="MCL6684229.1"/>
    <property type="molecule type" value="Genomic_DNA"/>
</dbReference>
<protein>
    <submittedName>
        <fullName evidence="2">Uncharacterized protein</fullName>
    </submittedName>
</protein>
<proteinExistence type="predicted"/>